<dbReference type="EMBL" id="CP054257">
    <property type="protein sequence ID" value="QTQ12078.1"/>
    <property type="molecule type" value="Genomic_DNA"/>
</dbReference>
<keyword evidence="5" id="KW-0282">Flagellum</keyword>
<dbReference type="InterPro" id="IPR006714">
    <property type="entry name" value="FlaA"/>
</dbReference>
<protein>
    <submittedName>
        <fullName evidence="5">Flagellar filament protein FlaA</fullName>
    </submittedName>
</protein>
<accession>A0A975F0G5</accession>
<dbReference type="GO" id="GO:0071973">
    <property type="term" value="P:bacterial-type flagellum-dependent cell motility"/>
    <property type="evidence" value="ECO:0007669"/>
    <property type="project" value="InterPro"/>
</dbReference>
<comment type="subcellular location">
    <subcellularLocation>
        <location evidence="1">Periplasmic flagellum</location>
    </subcellularLocation>
</comment>
<gene>
    <name evidence="5" type="ORF">HRI96_07655</name>
</gene>
<evidence type="ECO:0000313" key="5">
    <source>
        <dbReference type="EMBL" id="QTQ12078.1"/>
    </source>
</evidence>
<reference evidence="5" key="2">
    <citation type="journal article" date="2021" name="Microbiol. Resour. Announc.">
        <title>Complete Genome Sequences of Three Human Oral Treponema parvum Isolates.</title>
        <authorList>
            <person name="Zeng H."/>
            <person name="Watt R.M."/>
        </authorList>
    </citation>
    <scope>NUCLEOTIDE SEQUENCE</scope>
    <source>
        <strain evidence="5">ATCC 700773</strain>
    </source>
</reference>
<dbReference type="Pfam" id="PF04620">
    <property type="entry name" value="FlaA"/>
    <property type="match status" value="1"/>
</dbReference>
<feature type="chain" id="PRO_5037077212" evidence="4">
    <location>
        <begin position="24"/>
        <end position="240"/>
    </location>
</feature>
<keyword evidence="3" id="KW-0975">Bacterial flagellum</keyword>
<evidence type="ECO:0000313" key="6">
    <source>
        <dbReference type="Proteomes" id="UP000671995"/>
    </source>
</evidence>
<organism evidence="5 6">
    <name type="scientific">Treponema parvum</name>
    <dbReference type="NCBI Taxonomy" id="138851"/>
    <lineage>
        <taxon>Bacteria</taxon>
        <taxon>Pseudomonadati</taxon>
        <taxon>Spirochaetota</taxon>
        <taxon>Spirochaetia</taxon>
        <taxon>Spirochaetales</taxon>
        <taxon>Treponemataceae</taxon>
        <taxon>Treponema</taxon>
    </lineage>
</organism>
<proteinExistence type="predicted"/>
<feature type="signal peptide" evidence="4">
    <location>
        <begin position="1"/>
        <end position="23"/>
    </location>
</feature>
<evidence type="ECO:0000256" key="3">
    <source>
        <dbReference type="ARBA" id="ARBA00023143"/>
    </source>
</evidence>
<dbReference type="GO" id="GO:0030288">
    <property type="term" value="C:outer membrane-bounded periplasmic space"/>
    <property type="evidence" value="ECO:0007669"/>
    <property type="project" value="InterPro"/>
</dbReference>
<keyword evidence="5" id="KW-0966">Cell projection</keyword>
<evidence type="ECO:0000256" key="2">
    <source>
        <dbReference type="ARBA" id="ARBA00022764"/>
    </source>
</evidence>
<keyword evidence="4" id="KW-0732">Signal</keyword>
<keyword evidence="2" id="KW-0574">Periplasm</keyword>
<reference evidence="5" key="1">
    <citation type="submission" date="2020-05" db="EMBL/GenBank/DDBJ databases">
        <authorList>
            <person name="Zeng H."/>
            <person name="Chan Y.K."/>
            <person name="Watt R.M."/>
        </authorList>
    </citation>
    <scope>NUCLEOTIDE SEQUENCE</scope>
    <source>
        <strain evidence="5">ATCC 700773</strain>
    </source>
</reference>
<dbReference type="RefSeq" id="WP_210116792.1">
    <property type="nucleotide sequence ID" value="NZ_CP054257.1"/>
</dbReference>
<dbReference type="GO" id="GO:0055040">
    <property type="term" value="C:periplasmic flagellum"/>
    <property type="evidence" value="ECO:0007669"/>
    <property type="project" value="UniProtKB-SubCell"/>
</dbReference>
<name>A0A975F0G5_9SPIR</name>
<dbReference type="Proteomes" id="UP000671995">
    <property type="component" value="Chromosome"/>
</dbReference>
<evidence type="ECO:0000256" key="4">
    <source>
        <dbReference type="SAM" id="SignalP"/>
    </source>
</evidence>
<keyword evidence="5" id="KW-0969">Cilium</keyword>
<evidence type="ECO:0000256" key="1">
    <source>
        <dbReference type="ARBA" id="ARBA00004631"/>
    </source>
</evidence>
<sequence length="240" mass="27437">MKKGFSFFVPLALFFSFCLPVFSQHNEKSVETVLIDNFDTPDQMDWTWKIQASRFVADGYPIISNFKGMPNSLLPFVKEGDPEPRVLGAKVSFKRKGDNWFEIYPSKDDKPYEIPFRGNVSQLDFWVWGSDYLYFMDALVRDAEGSVHIIPAGNLQFYGWKNIVIKIAGSIRQSSSRHSIADNMYFVGFRFRADAAEHADDFSVFIDKFQYMAAGITHVYDGYNLKDADFGDKKSTGDGQ</sequence>
<dbReference type="AlphaFoldDB" id="A0A975F0G5"/>